<proteinExistence type="predicted"/>
<gene>
    <name evidence="2" type="ORF">SRO942_LOCUS46642</name>
</gene>
<name>A0A8S2Y924_9BILA</name>
<comment type="caution">
    <text evidence="2">The sequence shown here is derived from an EMBL/GenBank/DDBJ whole genome shotgun (WGS) entry which is preliminary data.</text>
</comment>
<sequence length="221" mass="25208">MPKSTKRKSQSLSARASTSSSKIRKEGEEEDIEYSEEELEEGELDTMSVEEEEEDDEEEFIPDTQDISFEEKIDISTIADLFELCKNQSGSRNLSALIYTLLRHLNTPWATIETLLTSIGAYNRKHAHKWAEIFVSGDLSTFTEDNRGGKQIDSFYDTYPDLEIEARAFAIQGCTQKSASFTAGDLTHFIDQKFYEITQSKKSDDNLIRSEQSCRLDKKIV</sequence>
<organism evidence="2 3">
    <name type="scientific">Didymodactylos carnosus</name>
    <dbReference type="NCBI Taxonomy" id="1234261"/>
    <lineage>
        <taxon>Eukaryota</taxon>
        <taxon>Metazoa</taxon>
        <taxon>Spiralia</taxon>
        <taxon>Gnathifera</taxon>
        <taxon>Rotifera</taxon>
        <taxon>Eurotatoria</taxon>
        <taxon>Bdelloidea</taxon>
        <taxon>Philodinida</taxon>
        <taxon>Philodinidae</taxon>
        <taxon>Didymodactylos</taxon>
    </lineage>
</organism>
<evidence type="ECO:0000313" key="3">
    <source>
        <dbReference type="Proteomes" id="UP000681722"/>
    </source>
</evidence>
<reference evidence="2" key="1">
    <citation type="submission" date="2021-02" db="EMBL/GenBank/DDBJ databases">
        <authorList>
            <person name="Nowell W R."/>
        </authorList>
    </citation>
    <scope>NUCLEOTIDE SEQUENCE</scope>
</reference>
<dbReference type="Proteomes" id="UP000681722">
    <property type="component" value="Unassembled WGS sequence"/>
</dbReference>
<feature type="compositionally biased region" description="Low complexity" evidence="1">
    <location>
        <begin position="10"/>
        <end position="21"/>
    </location>
</feature>
<evidence type="ECO:0000256" key="1">
    <source>
        <dbReference type="SAM" id="MobiDB-lite"/>
    </source>
</evidence>
<feature type="region of interest" description="Disordered" evidence="1">
    <location>
        <begin position="1"/>
        <end position="60"/>
    </location>
</feature>
<protein>
    <submittedName>
        <fullName evidence="2">Uncharacterized protein</fullName>
    </submittedName>
</protein>
<dbReference type="AlphaFoldDB" id="A0A8S2Y924"/>
<feature type="compositionally biased region" description="Acidic residues" evidence="1">
    <location>
        <begin position="28"/>
        <end position="60"/>
    </location>
</feature>
<dbReference type="OrthoDB" id="10031433at2759"/>
<evidence type="ECO:0000313" key="2">
    <source>
        <dbReference type="EMBL" id="CAF4542209.1"/>
    </source>
</evidence>
<dbReference type="EMBL" id="CAJOBC010113884">
    <property type="protein sequence ID" value="CAF4542209.1"/>
    <property type="molecule type" value="Genomic_DNA"/>
</dbReference>
<accession>A0A8S2Y924</accession>